<comment type="caution">
    <text evidence="1">The sequence shown here is derived from an EMBL/GenBank/DDBJ whole genome shotgun (WGS) entry which is preliminary data.</text>
</comment>
<name>A0ABU0TGD6_9FLAO</name>
<dbReference type="EMBL" id="JAUTAL010000001">
    <property type="protein sequence ID" value="MDQ1095193.1"/>
    <property type="molecule type" value="Genomic_DNA"/>
</dbReference>
<dbReference type="Proteomes" id="UP001225072">
    <property type="component" value="Unassembled WGS sequence"/>
</dbReference>
<evidence type="ECO:0000313" key="2">
    <source>
        <dbReference type="Proteomes" id="UP001225072"/>
    </source>
</evidence>
<sequence>MENQKLEKQLMKHLQKAENVAKKLEELGIYVRINRVSCLQNYIEITHSLRLKK</sequence>
<reference evidence="1 2" key="1">
    <citation type="submission" date="2023-07" db="EMBL/GenBank/DDBJ databases">
        <title>Functional and genomic diversity of the sorghum phyllosphere microbiome.</title>
        <authorList>
            <person name="Shade A."/>
        </authorList>
    </citation>
    <scope>NUCLEOTIDE SEQUENCE [LARGE SCALE GENOMIC DNA]</scope>
    <source>
        <strain evidence="1 2">SORGH_AS_1064</strain>
    </source>
</reference>
<proteinExistence type="predicted"/>
<gene>
    <name evidence="1" type="ORF">QE404_000340</name>
</gene>
<organism evidence="1 2">
    <name type="scientific">Chryseobacterium camelliae</name>
    <dbReference type="NCBI Taxonomy" id="1265445"/>
    <lineage>
        <taxon>Bacteria</taxon>
        <taxon>Pseudomonadati</taxon>
        <taxon>Bacteroidota</taxon>
        <taxon>Flavobacteriia</taxon>
        <taxon>Flavobacteriales</taxon>
        <taxon>Weeksellaceae</taxon>
        <taxon>Chryseobacterium group</taxon>
        <taxon>Chryseobacterium</taxon>
    </lineage>
</organism>
<keyword evidence="2" id="KW-1185">Reference proteome</keyword>
<evidence type="ECO:0000313" key="1">
    <source>
        <dbReference type="EMBL" id="MDQ1095193.1"/>
    </source>
</evidence>
<accession>A0ABU0TGD6</accession>
<protein>
    <submittedName>
        <fullName evidence="1">Uncharacterized protein</fullName>
    </submittedName>
</protein>